<dbReference type="EMBL" id="AP013540">
    <property type="protein sequence ID" value="BAQ94077.1"/>
    <property type="molecule type" value="Genomic_DNA"/>
</dbReference>
<evidence type="ECO:0000313" key="2">
    <source>
        <dbReference type="Proteomes" id="UP000505345"/>
    </source>
</evidence>
<dbReference type="GeneID" id="55412601"/>
<evidence type="ECO:0000313" key="1">
    <source>
        <dbReference type="EMBL" id="BAQ94077.1"/>
    </source>
</evidence>
<sequence>MTSSTDYSTFSDESYIFKKDTKIKYQGIDIDFSDLKYKILLLPEKLTYNQVVWIKFNKPSTNILKKVFVKGGLRIKNLVKIQELEWDFFNDRHDATIYKQVVANIHK</sequence>
<reference evidence="1 2" key="1">
    <citation type="journal article" date="2013" name="PLoS Genet.">
        <title>Expanding the Marine Virosphere Using Metagenomics.</title>
        <authorList>
            <person name="Mizuno C.M."/>
            <person name="Rodriguez-Valera F."/>
            <person name="Kimes N.E."/>
            <person name="Ghai R."/>
        </authorList>
    </citation>
    <scope>NUCLEOTIDE SEQUENCE [LARGE SCALE GENOMIC DNA]</scope>
    <source>
        <strain evidence="1">UvMED-CGR-C62A-MedDCM-OCT-S28-C10</strain>
    </source>
</reference>
<dbReference type="Proteomes" id="UP000505345">
    <property type="component" value="Segment"/>
</dbReference>
<proteinExistence type="predicted"/>
<protein>
    <submittedName>
        <fullName evidence="1">Uncharacterized protein</fullName>
    </submittedName>
</protein>
<dbReference type="KEGG" id="vg:55412601"/>
<dbReference type="RefSeq" id="YP_009778135.1">
    <property type="nucleotide sequence ID" value="NC_047711.1"/>
</dbReference>
<name>A0A6S4PCL8_9CAUD</name>
<organism evidence="1 2">
    <name type="scientific">uncultured phage_MedDCM-OCT-S28-C10</name>
    <dbReference type="NCBI Taxonomy" id="2741077"/>
    <lineage>
        <taxon>Viruses</taxon>
        <taxon>Duplodnaviria</taxon>
        <taxon>Heunggongvirae</taxon>
        <taxon>Uroviricota</taxon>
        <taxon>Caudoviricetes</taxon>
        <taxon>Autographivirales</taxon>
        <taxon>Votkovvirus</taxon>
        <taxon>Votkovvirus S28C10</taxon>
    </lineage>
</organism>
<keyword evidence="2" id="KW-1185">Reference proteome</keyword>
<accession>A0A6S4PCL8</accession>